<feature type="transmembrane region" description="Helical" evidence="11">
    <location>
        <begin position="12"/>
        <end position="30"/>
    </location>
</feature>
<dbReference type="ExpressionAtlas" id="B4FTV7">
    <property type="expression patterns" value="baseline and differential"/>
</dbReference>
<dbReference type="STRING" id="4577.B4FTV7"/>
<dbReference type="EMBL" id="BT041471">
    <property type="protein sequence ID" value="ACF86476.1"/>
    <property type="molecule type" value="mRNA"/>
</dbReference>
<keyword evidence="16" id="KW-1185">Reference proteome</keyword>
<dbReference type="Pfam" id="PF04116">
    <property type="entry name" value="FA_hydroxylase"/>
    <property type="match status" value="1"/>
</dbReference>
<reference evidence="16" key="2">
    <citation type="journal article" date="2009" name="Science">
        <title>The B73 maize genome: complexity, diversity, and dynamics.</title>
        <authorList>
            <person name="Schnable P.S."/>
            <person name="Ware D."/>
            <person name="Fulton R.S."/>
            <person name="Stein J.C."/>
            <person name="Wei F."/>
            <person name="Pasternak S."/>
            <person name="Liang C."/>
            <person name="Zhang J."/>
            <person name="Fulton L."/>
            <person name="Graves T.A."/>
            <person name="Minx P."/>
            <person name="Reily A.D."/>
            <person name="Courtney L."/>
            <person name="Kruchowski S.S."/>
            <person name="Tomlinson C."/>
            <person name="Strong C."/>
            <person name="Delehaunty K."/>
            <person name="Fronick C."/>
            <person name="Courtney B."/>
            <person name="Rock S.M."/>
            <person name="Belter E."/>
            <person name="Du F."/>
            <person name="Kim K."/>
            <person name="Abbott R.M."/>
            <person name="Cotton M."/>
            <person name="Levy A."/>
            <person name="Marchetto P."/>
            <person name="Ochoa K."/>
            <person name="Jackson S.M."/>
            <person name="Gillam B."/>
            <person name="Chen W."/>
            <person name="Yan L."/>
            <person name="Higginbotham J."/>
            <person name="Cardenas M."/>
            <person name="Waligorski J."/>
            <person name="Applebaum E."/>
            <person name="Phelps L."/>
            <person name="Falcone J."/>
            <person name="Kanchi K."/>
            <person name="Thane T."/>
            <person name="Scimone A."/>
            <person name="Thane N."/>
            <person name="Henke J."/>
            <person name="Wang T."/>
            <person name="Ruppert J."/>
            <person name="Shah N."/>
            <person name="Rotter K."/>
            <person name="Hodges J."/>
            <person name="Ingenthron E."/>
            <person name="Cordes M."/>
            <person name="Kohlberg S."/>
            <person name="Sgro J."/>
            <person name="Delgado B."/>
            <person name="Mead K."/>
            <person name="Chinwalla A."/>
            <person name="Leonard S."/>
            <person name="Crouse K."/>
            <person name="Collura K."/>
            <person name="Kudrna D."/>
            <person name="Currie J."/>
            <person name="He R."/>
            <person name="Angelova A."/>
            <person name="Rajasekar S."/>
            <person name="Mueller T."/>
            <person name="Lomeli R."/>
            <person name="Scara G."/>
            <person name="Ko A."/>
            <person name="Delaney K."/>
            <person name="Wissotski M."/>
            <person name="Lopez G."/>
            <person name="Campos D."/>
            <person name="Braidotti M."/>
            <person name="Ashley E."/>
            <person name="Golser W."/>
            <person name="Kim H."/>
            <person name="Lee S."/>
            <person name="Lin J."/>
            <person name="Dujmic Z."/>
            <person name="Kim W."/>
            <person name="Talag J."/>
            <person name="Zuccolo A."/>
            <person name="Fan C."/>
            <person name="Sebastian A."/>
            <person name="Kramer M."/>
            <person name="Spiegel L."/>
            <person name="Nascimento L."/>
            <person name="Zutavern T."/>
            <person name="Miller B."/>
            <person name="Ambroise C."/>
            <person name="Muller S."/>
            <person name="Spooner W."/>
            <person name="Narechania A."/>
            <person name="Ren L."/>
            <person name="Wei S."/>
            <person name="Kumari S."/>
            <person name="Faga B."/>
            <person name="Levy M.J."/>
            <person name="McMahan L."/>
            <person name="Van Buren P."/>
            <person name="Vaughn M.W."/>
            <person name="Ying K."/>
            <person name="Yeh C.-T."/>
            <person name="Emrich S.J."/>
            <person name="Jia Y."/>
            <person name="Kalyanaraman A."/>
            <person name="Hsia A.-P."/>
            <person name="Barbazuk W.B."/>
            <person name="Baucom R.S."/>
            <person name="Brutnell T.P."/>
            <person name="Carpita N.C."/>
            <person name="Chaparro C."/>
            <person name="Chia J.-M."/>
            <person name="Deragon J.-M."/>
            <person name="Estill J.C."/>
            <person name="Fu Y."/>
            <person name="Jeddeloh J.A."/>
            <person name="Han Y."/>
            <person name="Lee H."/>
            <person name="Li P."/>
            <person name="Lisch D.R."/>
            <person name="Liu S."/>
            <person name="Liu Z."/>
            <person name="Nagel D.H."/>
            <person name="McCann M.C."/>
            <person name="SanMiguel P."/>
            <person name="Myers A.M."/>
            <person name="Nettleton D."/>
            <person name="Nguyen J."/>
            <person name="Penning B.W."/>
            <person name="Ponnala L."/>
            <person name="Schneider K.L."/>
            <person name="Schwartz D.C."/>
            <person name="Sharma A."/>
            <person name="Soderlund C."/>
            <person name="Springer N.M."/>
            <person name="Sun Q."/>
            <person name="Wang H."/>
            <person name="Waterman M."/>
            <person name="Westerman R."/>
            <person name="Wolfgruber T.K."/>
            <person name="Yang L."/>
            <person name="Yu Y."/>
            <person name="Zhang L."/>
            <person name="Zhou S."/>
            <person name="Zhu Q."/>
            <person name="Bennetzen J.L."/>
            <person name="Dawe R.K."/>
            <person name="Jiang J."/>
            <person name="Jiang N."/>
            <person name="Presting G.G."/>
            <person name="Wessler S.R."/>
            <person name="Aluru S."/>
            <person name="Martienssen R.A."/>
            <person name="Clifton S.W."/>
            <person name="McCombie W.R."/>
            <person name="Wing R.A."/>
            <person name="Wilson R.K."/>
        </authorList>
    </citation>
    <scope>NUCLEOTIDE SEQUENCE [LARGE SCALE GENOMIC DNA]</scope>
    <source>
        <strain evidence="16">cv. B73</strain>
    </source>
</reference>
<evidence type="ECO:0000313" key="15">
    <source>
        <dbReference type="EnsemblPlants" id="Zm00001eb292140_P001"/>
    </source>
</evidence>
<dbReference type="HOGENOM" id="CLU_043293_1_0_1"/>
<dbReference type="EMBL" id="CM000782">
    <property type="protein sequence ID" value="AQK87049.1"/>
    <property type="molecule type" value="Genomic_DNA"/>
</dbReference>
<evidence type="ECO:0000256" key="4">
    <source>
        <dbReference type="ARBA" id="ARBA00022692"/>
    </source>
</evidence>
<evidence type="ECO:0000256" key="6">
    <source>
        <dbReference type="ARBA" id="ARBA00022857"/>
    </source>
</evidence>
<dbReference type="EnsemblPlants" id="Zm00001eb292140_T001">
    <property type="protein sequence ID" value="Zm00001eb292140_P001"/>
    <property type="gene ID" value="Zm00001eb292140"/>
</dbReference>
<dbReference type="EC" id="4.1.99.5" evidence="3"/>
<organism evidence="13">
    <name type="scientific">Zea mays</name>
    <name type="common">Maize</name>
    <dbReference type="NCBI Taxonomy" id="4577"/>
    <lineage>
        <taxon>Eukaryota</taxon>
        <taxon>Viridiplantae</taxon>
        <taxon>Streptophyta</taxon>
        <taxon>Embryophyta</taxon>
        <taxon>Tracheophyta</taxon>
        <taxon>Spermatophyta</taxon>
        <taxon>Magnoliopsida</taxon>
        <taxon>Liliopsida</taxon>
        <taxon>Poales</taxon>
        <taxon>Poaceae</taxon>
        <taxon>PACMAD clade</taxon>
        <taxon>Panicoideae</taxon>
        <taxon>Andropogonodae</taxon>
        <taxon>Andropogoneae</taxon>
        <taxon>Tripsacinae</taxon>
        <taxon>Zea</taxon>
    </lineage>
</organism>
<dbReference type="GO" id="GO:0071771">
    <property type="term" value="F:aldehyde oxygenase (deformylating) activity"/>
    <property type="evidence" value="ECO:0007669"/>
    <property type="project" value="UniProtKB-EC"/>
</dbReference>
<evidence type="ECO:0000313" key="13">
    <source>
        <dbReference type="EMBL" id="ACF85550.1"/>
    </source>
</evidence>
<evidence type="ECO:0000256" key="9">
    <source>
        <dbReference type="ARBA" id="ARBA00023239"/>
    </source>
</evidence>
<comment type="similarity">
    <text evidence="2">Belongs to the sterol desaturase family.</text>
</comment>
<dbReference type="PANTHER" id="PTHR11863">
    <property type="entry name" value="STEROL DESATURASE"/>
    <property type="match status" value="1"/>
</dbReference>
<dbReference type="GO" id="GO:0016491">
    <property type="term" value="F:oxidoreductase activity"/>
    <property type="evidence" value="ECO:0000318"/>
    <property type="project" value="GO_Central"/>
</dbReference>
<evidence type="ECO:0000256" key="11">
    <source>
        <dbReference type="SAM" id="Phobius"/>
    </source>
</evidence>
<reference evidence="15" key="5">
    <citation type="submission" date="2021-05" db="UniProtKB">
        <authorList>
            <consortium name="EnsemblPlants"/>
        </authorList>
    </citation>
    <scope>IDENTIFICATION</scope>
    <source>
        <strain evidence="15">cv. B73</strain>
    </source>
</reference>
<evidence type="ECO:0000313" key="14">
    <source>
        <dbReference type="EMBL" id="AQK87049.1"/>
    </source>
</evidence>
<dbReference type="GO" id="GO:0008610">
    <property type="term" value="P:lipid biosynthetic process"/>
    <property type="evidence" value="ECO:0007669"/>
    <property type="project" value="InterPro"/>
</dbReference>
<dbReference type="InterPro" id="IPR006694">
    <property type="entry name" value="Fatty_acid_hydroxylase"/>
</dbReference>
<dbReference type="GO" id="GO:0004497">
    <property type="term" value="F:monooxygenase activity"/>
    <property type="evidence" value="ECO:0007669"/>
    <property type="project" value="UniProtKB-KW"/>
</dbReference>
<evidence type="ECO:0000256" key="8">
    <source>
        <dbReference type="ARBA" id="ARBA00023136"/>
    </source>
</evidence>
<dbReference type="EMBL" id="BT040545">
    <property type="protein sequence ID" value="ACF85550.1"/>
    <property type="molecule type" value="mRNA"/>
</dbReference>
<dbReference type="Gramene" id="Zm00001eb292140_T001">
    <property type="protein sequence ID" value="Zm00001eb292140_P001"/>
    <property type="gene ID" value="Zm00001eb292140"/>
</dbReference>
<dbReference type="AlphaFoldDB" id="B4FTV7"/>
<keyword evidence="7 11" id="KW-1133">Transmembrane helix</keyword>
<proteinExistence type="evidence at transcript level"/>
<dbReference type="GO" id="GO:0005789">
    <property type="term" value="C:endoplasmic reticulum membrane"/>
    <property type="evidence" value="ECO:0000318"/>
    <property type="project" value="GO_Central"/>
</dbReference>
<dbReference type="RefSeq" id="NP_001141492.1">
    <property type="nucleotide sequence ID" value="NM_001148020.2"/>
</dbReference>
<dbReference type="OMA" id="HEDSKNY"/>
<evidence type="ECO:0000256" key="10">
    <source>
        <dbReference type="ARBA" id="ARBA00047909"/>
    </source>
</evidence>
<keyword evidence="8 11" id="KW-0472">Membrane</keyword>
<keyword evidence="14" id="KW-0503">Monooxygenase</keyword>
<keyword evidence="6" id="KW-0521">NADP</keyword>
<dbReference type="KEGG" id="zma:100273604"/>
<dbReference type="OrthoDB" id="1658724at2759"/>
<evidence type="ECO:0000256" key="5">
    <source>
        <dbReference type="ARBA" id="ARBA00022824"/>
    </source>
</evidence>
<keyword evidence="9" id="KW-0456">Lyase</keyword>
<keyword evidence="4 11" id="KW-0812">Transmembrane</keyword>
<dbReference type="GO" id="GO:0005506">
    <property type="term" value="F:iron ion binding"/>
    <property type="evidence" value="ECO:0007669"/>
    <property type="project" value="InterPro"/>
</dbReference>
<dbReference type="Proteomes" id="UP000007305">
    <property type="component" value="Chromosome 6"/>
</dbReference>
<dbReference type="PaxDb" id="4577-GRMZM2G163008_P01"/>
<protein>
    <recommendedName>
        <fullName evidence="3">aldehyde oxygenase (deformylating)</fullName>
        <ecNumber evidence="3">4.1.99.5</ecNumber>
    </recommendedName>
</protein>
<sequence>MEQLLLSDEGLAVVVPILVYWAYCGLHVVLGQSMYMDRYRLHPSAHEDSKNYVSKRQVIGNVLKQQLVQVTIVAMVFKLTGGRSTSSTTTEASSYLKLACQILVAMVFFDVWQYACHRTMHASRFLYRNLHSWHHRLVVPYAFGALYGHPLEGFVADTVGGTAAFLVSGMSPRASVFFFSLCTVKVVDNHCGLSLLPCWDRLGLWNSAAYHDVHHQLRGGQYNFSQLFFVVWDRVFGTHMPFVIEDRAGGGGMLQVRAPGLDYRSK</sequence>
<gene>
    <name evidence="15" type="primary">LOC100273604</name>
    <name evidence="14" type="ORF">ZEAMMB73_Zm00001d038630</name>
</gene>
<dbReference type="eggNOG" id="KOG0874">
    <property type="taxonomic scope" value="Eukaryota"/>
</dbReference>
<name>B4FTV7_MAIZE</name>
<reference evidence="15" key="4">
    <citation type="submission" date="2019-07" db="EMBL/GenBank/DDBJ databases">
        <authorList>
            <person name="Seetharam A."/>
            <person name="Woodhouse M."/>
            <person name="Cannon E."/>
        </authorList>
    </citation>
    <scope>NUCLEOTIDE SEQUENCE [LARGE SCALE GENOMIC DNA]</scope>
    <source>
        <strain evidence="15">cv. B73</strain>
    </source>
</reference>
<feature type="domain" description="Fatty acid hydroxylase" evidence="12">
    <location>
        <begin position="103"/>
        <end position="238"/>
    </location>
</feature>
<keyword evidence="14" id="KW-0560">Oxidoreductase</keyword>
<keyword evidence="5" id="KW-0256">Endoplasmic reticulum</keyword>
<dbReference type="GeneID" id="100273604"/>
<reference evidence="14" key="3">
    <citation type="submission" date="2015-12" db="EMBL/GenBank/DDBJ databases">
        <title>Update maize B73 reference genome by single molecule sequencing technologies.</title>
        <authorList>
            <consortium name="Maize Genome Sequencing Project"/>
            <person name="Ware D."/>
        </authorList>
    </citation>
    <scope>NUCLEOTIDE SEQUENCE</scope>
    <source>
        <tissue evidence="14">Seedling</tissue>
    </source>
</reference>
<comment type="catalytic activity">
    <reaction evidence="10">
        <text>a long-chain fatty aldehyde + 2 NADPH + O2 + H(+) = a long-chain alkane + formate + 2 NADP(+) + H2O</text>
        <dbReference type="Rhea" id="RHEA:21440"/>
        <dbReference type="ChEBI" id="CHEBI:15377"/>
        <dbReference type="ChEBI" id="CHEBI:15378"/>
        <dbReference type="ChEBI" id="CHEBI:15379"/>
        <dbReference type="ChEBI" id="CHEBI:15740"/>
        <dbReference type="ChEBI" id="CHEBI:17176"/>
        <dbReference type="ChEBI" id="CHEBI:57783"/>
        <dbReference type="ChEBI" id="CHEBI:58349"/>
        <dbReference type="ChEBI" id="CHEBI:83563"/>
        <dbReference type="EC" id="4.1.99.5"/>
    </reaction>
</comment>
<reference evidence="13" key="1">
    <citation type="journal article" date="2009" name="PLoS Genet.">
        <title>Sequencing, mapping, and analysis of 27,455 maize full-length cDNAs.</title>
        <authorList>
            <person name="Soderlund C."/>
            <person name="Descour A."/>
            <person name="Kudrna D."/>
            <person name="Bomhoff M."/>
            <person name="Boyd L."/>
            <person name="Currie J."/>
            <person name="Angelova A."/>
            <person name="Collura K."/>
            <person name="Wissotski M."/>
            <person name="Ashley E."/>
            <person name="Morrow D."/>
            <person name="Fernandes J."/>
            <person name="Walbot V."/>
            <person name="Yu Y."/>
        </authorList>
    </citation>
    <scope>NUCLEOTIDE SEQUENCE</scope>
    <source>
        <strain evidence="13">B73</strain>
    </source>
</reference>
<accession>B4FTV7</accession>
<evidence type="ECO:0000256" key="3">
    <source>
        <dbReference type="ARBA" id="ARBA00013146"/>
    </source>
</evidence>
<evidence type="ECO:0000256" key="7">
    <source>
        <dbReference type="ARBA" id="ARBA00022989"/>
    </source>
</evidence>
<comment type="subcellular location">
    <subcellularLocation>
        <location evidence="1">Endoplasmic reticulum membrane</location>
        <topology evidence="1">Multi-pass membrane protein</topology>
    </subcellularLocation>
</comment>
<evidence type="ECO:0000313" key="16">
    <source>
        <dbReference type="Proteomes" id="UP000007305"/>
    </source>
</evidence>
<evidence type="ECO:0000256" key="1">
    <source>
        <dbReference type="ARBA" id="ARBA00004477"/>
    </source>
</evidence>
<evidence type="ECO:0000259" key="12">
    <source>
        <dbReference type="Pfam" id="PF04116"/>
    </source>
</evidence>
<evidence type="ECO:0000256" key="2">
    <source>
        <dbReference type="ARBA" id="ARBA00009324"/>
    </source>
</evidence>
<dbReference type="InterPro" id="IPR050307">
    <property type="entry name" value="Sterol_Desaturase_Related"/>
</dbReference>